<evidence type="ECO:0000256" key="6">
    <source>
        <dbReference type="SAM" id="Phobius"/>
    </source>
</evidence>
<reference evidence="8 9" key="1">
    <citation type="submission" date="2015-04" db="EMBL/GenBank/DDBJ databases">
        <authorList>
            <consortium name="Pathogen Informatics"/>
        </authorList>
    </citation>
    <scope>NUCLEOTIDE SEQUENCE [LARGE SCALE GENOMIC DNA]</scope>
    <source>
        <strain evidence="8 9">SGS1</strain>
    </source>
</reference>
<evidence type="ECO:0000256" key="2">
    <source>
        <dbReference type="ARBA" id="ARBA00022692"/>
    </source>
</evidence>
<keyword evidence="2 5" id="KW-0812">Transmembrane</keyword>
<dbReference type="InterPro" id="IPR016439">
    <property type="entry name" value="Lag1/Lac1-like"/>
</dbReference>
<name>A0A1J1HDV7_PLARL</name>
<dbReference type="GeneID" id="39738407"/>
<accession>A0A1J1HDV7</accession>
<dbReference type="AlphaFoldDB" id="A0A1J1HDV7"/>
<keyword evidence="8" id="KW-0012">Acyltransferase</keyword>
<evidence type="ECO:0000256" key="5">
    <source>
        <dbReference type="PROSITE-ProRule" id="PRU00205"/>
    </source>
</evidence>
<dbReference type="PANTHER" id="PTHR12560">
    <property type="entry name" value="LONGEVITY ASSURANCE FACTOR 1 LAG1"/>
    <property type="match status" value="1"/>
</dbReference>
<dbReference type="GO" id="GO:0005783">
    <property type="term" value="C:endoplasmic reticulum"/>
    <property type="evidence" value="ECO:0007669"/>
    <property type="project" value="TreeGrafter"/>
</dbReference>
<feature type="transmembrane region" description="Helical" evidence="6">
    <location>
        <begin position="217"/>
        <end position="235"/>
    </location>
</feature>
<organism evidence="8 9">
    <name type="scientific">Plasmodium relictum</name>
    <dbReference type="NCBI Taxonomy" id="85471"/>
    <lineage>
        <taxon>Eukaryota</taxon>
        <taxon>Sar</taxon>
        <taxon>Alveolata</taxon>
        <taxon>Apicomplexa</taxon>
        <taxon>Aconoidasida</taxon>
        <taxon>Haemosporida</taxon>
        <taxon>Plasmodiidae</taxon>
        <taxon>Plasmodium</taxon>
        <taxon>Plasmodium (Haemamoeba)</taxon>
    </lineage>
</organism>
<evidence type="ECO:0000313" key="9">
    <source>
        <dbReference type="Proteomes" id="UP000220158"/>
    </source>
</evidence>
<evidence type="ECO:0000256" key="4">
    <source>
        <dbReference type="ARBA" id="ARBA00023136"/>
    </source>
</evidence>
<proteinExistence type="predicted"/>
<dbReference type="GO" id="GO:0016020">
    <property type="term" value="C:membrane"/>
    <property type="evidence" value="ECO:0007669"/>
    <property type="project" value="UniProtKB-SubCell"/>
</dbReference>
<dbReference type="OMA" id="KWKENFW"/>
<feature type="transmembrane region" description="Helical" evidence="6">
    <location>
        <begin position="192"/>
        <end position="211"/>
    </location>
</feature>
<evidence type="ECO:0000259" key="7">
    <source>
        <dbReference type="PROSITE" id="PS50922"/>
    </source>
</evidence>
<dbReference type="Pfam" id="PF03798">
    <property type="entry name" value="TRAM_LAG1_CLN8"/>
    <property type="match status" value="1"/>
</dbReference>
<evidence type="ECO:0000313" key="8">
    <source>
        <dbReference type="EMBL" id="CRH04099.1"/>
    </source>
</evidence>
<dbReference type="Proteomes" id="UP000220158">
    <property type="component" value="Chromosome 13"/>
</dbReference>
<feature type="transmembrane region" description="Helical" evidence="6">
    <location>
        <begin position="36"/>
        <end position="53"/>
    </location>
</feature>
<feature type="transmembrane region" description="Helical" evidence="6">
    <location>
        <begin position="164"/>
        <end position="185"/>
    </location>
</feature>
<dbReference type="PIRSF" id="PIRSF005225">
    <property type="entry name" value="LAG1_LAC1"/>
    <property type="match status" value="1"/>
</dbReference>
<keyword evidence="8" id="KW-0808">Transferase</keyword>
<evidence type="ECO:0000256" key="1">
    <source>
        <dbReference type="ARBA" id="ARBA00004141"/>
    </source>
</evidence>
<dbReference type="RefSeq" id="XP_028536105.1">
    <property type="nucleotide sequence ID" value="XM_028679017.1"/>
</dbReference>
<keyword evidence="9" id="KW-1185">Reference proteome</keyword>
<gene>
    <name evidence="8" type="primary">TRAM</name>
    <name evidence="8" type="ORF">PRELSG_1347300</name>
</gene>
<dbReference type="KEGG" id="prel:PRELSG_1347300"/>
<dbReference type="EC" id="2.3.1.24" evidence="8"/>
<feature type="transmembrane region" description="Helical" evidence="6">
    <location>
        <begin position="247"/>
        <end position="271"/>
    </location>
</feature>
<dbReference type="SMART" id="SM00724">
    <property type="entry name" value="TLC"/>
    <property type="match status" value="1"/>
</dbReference>
<dbReference type="PROSITE" id="PS50922">
    <property type="entry name" value="TLC"/>
    <property type="match status" value="1"/>
</dbReference>
<protein>
    <submittedName>
        <fullName evidence="8">Translocation associated membrane protein, putative</fullName>
        <ecNumber evidence="8">2.3.1.24</ecNumber>
    </submittedName>
</protein>
<feature type="transmembrane region" description="Helical" evidence="6">
    <location>
        <begin position="299"/>
        <end position="321"/>
    </location>
</feature>
<dbReference type="PANTHER" id="PTHR12560:SF0">
    <property type="entry name" value="LD18904P"/>
    <property type="match status" value="1"/>
</dbReference>
<comment type="subcellular location">
    <subcellularLocation>
        <location evidence="1">Membrane</location>
        <topology evidence="1">Multi-pass membrane protein</topology>
    </subcellularLocation>
</comment>
<keyword evidence="3 6" id="KW-1133">Transmembrane helix</keyword>
<feature type="transmembrane region" description="Helical" evidence="6">
    <location>
        <begin position="98"/>
        <end position="121"/>
    </location>
</feature>
<feature type="domain" description="TLC" evidence="7">
    <location>
        <begin position="89"/>
        <end position="329"/>
    </location>
</feature>
<dbReference type="OrthoDB" id="537032at2759"/>
<dbReference type="InterPro" id="IPR006634">
    <property type="entry name" value="TLC-dom"/>
</dbReference>
<keyword evidence="4 5" id="KW-0472">Membrane</keyword>
<evidence type="ECO:0000256" key="3">
    <source>
        <dbReference type="ARBA" id="ARBA00022989"/>
    </source>
</evidence>
<dbReference type="EMBL" id="LN835308">
    <property type="protein sequence ID" value="CRH04099.1"/>
    <property type="molecule type" value="Genomic_DNA"/>
</dbReference>
<dbReference type="GO" id="GO:0050291">
    <property type="term" value="F:sphingosine N-acyltransferase activity"/>
    <property type="evidence" value="ECO:0007669"/>
    <property type="project" value="UniProtKB-EC"/>
</dbReference>
<dbReference type="GO" id="GO:0046513">
    <property type="term" value="P:ceramide biosynthetic process"/>
    <property type="evidence" value="ECO:0007669"/>
    <property type="project" value="InterPro"/>
</dbReference>
<sequence>MATEYLHTLEEYFLSIKNKSYIEAYLINPKLSKWDFLIFLLIFMFVTLLRLLFSGINKVIVRNNSILYRLASNSLLDKINKKWNISKKGQLYKWKENFWFAIWHTFSFLYNFVLLLCMSGYLNNKNGWIKMCIKEPTGKWLFLVTEEEFSENKRGWPFMYTNNYVYYFYILQISYWSSCLFYLNYEIKRKDFYIFILHHISTIILLAYSHVLNFWRVGLLILFIHDIVDIVLYFSKLLNYSNIRSQILLSIFYVLFVLSYFFFRIFLYFYYIVLPLSNTKIIRSYTDGFISTHFDVPGGIVLIIFLWALMFMHCYWFFLILKMSRIFIIKTMRNEKITDIRSDDEDDNASTTESIKKEN</sequence>
<dbReference type="VEuPathDB" id="PlasmoDB:PRELSG_1347300"/>